<evidence type="ECO:0008006" key="5">
    <source>
        <dbReference type="Google" id="ProtNLM"/>
    </source>
</evidence>
<evidence type="ECO:0000313" key="3">
    <source>
        <dbReference type="EMBL" id="MDC5698062.1"/>
    </source>
</evidence>
<name>A0ABT5GIN4_9MICO</name>
<gene>
    <name evidence="3" type="ORF">OO014_12405</name>
</gene>
<evidence type="ECO:0000256" key="2">
    <source>
        <dbReference type="SAM" id="Phobius"/>
    </source>
</evidence>
<dbReference type="RefSeq" id="WP_272462636.1">
    <property type="nucleotide sequence ID" value="NZ_JAPFQL010000051.1"/>
</dbReference>
<protein>
    <recommendedName>
        <fullName evidence="5">DUF2637 domain-containing protein</fullName>
    </recommendedName>
</protein>
<organism evidence="3 4">
    <name type="scientific">Intrasporangium calvum</name>
    <dbReference type="NCBI Taxonomy" id="53358"/>
    <lineage>
        <taxon>Bacteria</taxon>
        <taxon>Bacillati</taxon>
        <taxon>Actinomycetota</taxon>
        <taxon>Actinomycetes</taxon>
        <taxon>Micrococcales</taxon>
        <taxon>Intrasporangiaceae</taxon>
        <taxon>Intrasporangium</taxon>
    </lineage>
</organism>
<dbReference type="Proteomes" id="UP001150259">
    <property type="component" value="Unassembled WGS sequence"/>
</dbReference>
<reference evidence="3 4" key="1">
    <citation type="submission" date="2022-11" db="EMBL/GenBank/DDBJ databases">
        <title>Anaerobic phenanthrene biodegradation by a DNRA strain PheN6.</title>
        <authorList>
            <person name="Zhang Z."/>
        </authorList>
    </citation>
    <scope>NUCLEOTIDE SEQUENCE [LARGE SCALE GENOMIC DNA]</scope>
    <source>
        <strain evidence="3 4">PheN6</strain>
    </source>
</reference>
<sequence length="324" mass="34371">MPADAAAVTLTAAAAVMPTLLSAQGMISVGIDVLRLTAAAAVALAVFLELALVSSALLARSAVLRGRSARADLLSTWVFSTVSGVFSAAHELVGQPDTRGVSTWQLDARSALAAAVRVAAPLVAAWLWHRILTGDRHSADSAPTRREARRHRLMLAVATAALDLQRTRQARPGSRAALRARRRLDRRHRSLLRHVPATDPRLSGQLTLWLTEVGRVHHLDAQLTSGTIPLRRIPGDTPGDSELDTADTAPPADGPSARLAVAVALVRHDDTVSGQDVAAAFTQRGWPATPRTGQRWLAKARTSLQGDMAPAATRPADVLATVVR</sequence>
<keyword evidence="2" id="KW-0472">Membrane</keyword>
<feature type="region of interest" description="Disordered" evidence="1">
    <location>
        <begin position="229"/>
        <end position="254"/>
    </location>
</feature>
<feature type="transmembrane region" description="Helical" evidence="2">
    <location>
        <begin position="33"/>
        <end position="59"/>
    </location>
</feature>
<dbReference type="EMBL" id="JAPFQL010000051">
    <property type="protein sequence ID" value="MDC5698062.1"/>
    <property type="molecule type" value="Genomic_DNA"/>
</dbReference>
<accession>A0ABT5GIN4</accession>
<keyword evidence="2" id="KW-0812">Transmembrane</keyword>
<comment type="caution">
    <text evidence="3">The sequence shown here is derived from an EMBL/GenBank/DDBJ whole genome shotgun (WGS) entry which is preliminary data.</text>
</comment>
<keyword evidence="4" id="KW-1185">Reference proteome</keyword>
<evidence type="ECO:0000313" key="4">
    <source>
        <dbReference type="Proteomes" id="UP001150259"/>
    </source>
</evidence>
<proteinExistence type="predicted"/>
<evidence type="ECO:0000256" key="1">
    <source>
        <dbReference type="SAM" id="MobiDB-lite"/>
    </source>
</evidence>
<keyword evidence="2" id="KW-1133">Transmembrane helix</keyword>